<dbReference type="EMBL" id="ML210336">
    <property type="protein sequence ID" value="TFK19535.1"/>
    <property type="molecule type" value="Genomic_DNA"/>
</dbReference>
<protein>
    <submittedName>
        <fullName evidence="2">Uncharacterized protein</fullName>
    </submittedName>
</protein>
<feature type="region of interest" description="Disordered" evidence="1">
    <location>
        <begin position="107"/>
        <end position="128"/>
    </location>
</feature>
<organism evidence="2 3">
    <name type="scientific">Coprinopsis marcescibilis</name>
    <name type="common">Agaric fungus</name>
    <name type="synonym">Psathyrella marcescibilis</name>
    <dbReference type="NCBI Taxonomy" id="230819"/>
    <lineage>
        <taxon>Eukaryota</taxon>
        <taxon>Fungi</taxon>
        <taxon>Dikarya</taxon>
        <taxon>Basidiomycota</taxon>
        <taxon>Agaricomycotina</taxon>
        <taxon>Agaricomycetes</taxon>
        <taxon>Agaricomycetidae</taxon>
        <taxon>Agaricales</taxon>
        <taxon>Agaricineae</taxon>
        <taxon>Psathyrellaceae</taxon>
        <taxon>Coprinopsis</taxon>
    </lineage>
</organism>
<dbReference type="OrthoDB" id="3208495at2759"/>
<dbReference type="AlphaFoldDB" id="A0A5C3KI31"/>
<feature type="region of interest" description="Disordered" evidence="1">
    <location>
        <begin position="1"/>
        <end position="94"/>
    </location>
</feature>
<reference evidence="2 3" key="1">
    <citation type="journal article" date="2019" name="Nat. Ecol. Evol.">
        <title>Megaphylogeny resolves global patterns of mushroom evolution.</title>
        <authorList>
            <person name="Varga T."/>
            <person name="Krizsan K."/>
            <person name="Foldi C."/>
            <person name="Dima B."/>
            <person name="Sanchez-Garcia M."/>
            <person name="Sanchez-Ramirez S."/>
            <person name="Szollosi G.J."/>
            <person name="Szarkandi J.G."/>
            <person name="Papp V."/>
            <person name="Albert L."/>
            <person name="Andreopoulos W."/>
            <person name="Angelini C."/>
            <person name="Antonin V."/>
            <person name="Barry K.W."/>
            <person name="Bougher N.L."/>
            <person name="Buchanan P."/>
            <person name="Buyck B."/>
            <person name="Bense V."/>
            <person name="Catcheside P."/>
            <person name="Chovatia M."/>
            <person name="Cooper J."/>
            <person name="Damon W."/>
            <person name="Desjardin D."/>
            <person name="Finy P."/>
            <person name="Geml J."/>
            <person name="Haridas S."/>
            <person name="Hughes K."/>
            <person name="Justo A."/>
            <person name="Karasinski D."/>
            <person name="Kautmanova I."/>
            <person name="Kiss B."/>
            <person name="Kocsube S."/>
            <person name="Kotiranta H."/>
            <person name="LaButti K.M."/>
            <person name="Lechner B.E."/>
            <person name="Liimatainen K."/>
            <person name="Lipzen A."/>
            <person name="Lukacs Z."/>
            <person name="Mihaltcheva S."/>
            <person name="Morgado L.N."/>
            <person name="Niskanen T."/>
            <person name="Noordeloos M.E."/>
            <person name="Ohm R.A."/>
            <person name="Ortiz-Santana B."/>
            <person name="Ovrebo C."/>
            <person name="Racz N."/>
            <person name="Riley R."/>
            <person name="Savchenko A."/>
            <person name="Shiryaev A."/>
            <person name="Soop K."/>
            <person name="Spirin V."/>
            <person name="Szebenyi C."/>
            <person name="Tomsovsky M."/>
            <person name="Tulloss R.E."/>
            <person name="Uehling J."/>
            <person name="Grigoriev I.V."/>
            <person name="Vagvolgyi C."/>
            <person name="Papp T."/>
            <person name="Martin F.M."/>
            <person name="Miettinen O."/>
            <person name="Hibbett D.S."/>
            <person name="Nagy L.G."/>
        </authorList>
    </citation>
    <scope>NUCLEOTIDE SEQUENCE [LARGE SCALE GENOMIC DNA]</scope>
    <source>
        <strain evidence="2 3">CBS 121175</strain>
    </source>
</reference>
<keyword evidence="3" id="KW-1185">Reference proteome</keyword>
<gene>
    <name evidence="2" type="ORF">FA15DRAFT_659826</name>
</gene>
<dbReference type="Proteomes" id="UP000307440">
    <property type="component" value="Unassembled WGS sequence"/>
</dbReference>
<name>A0A5C3KI31_COPMA</name>
<evidence type="ECO:0000313" key="3">
    <source>
        <dbReference type="Proteomes" id="UP000307440"/>
    </source>
</evidence>
<feature type="compositionally biased region" description="Polar residues" evidence="1">
    <location>
        <begin position="72"/>
        <end position="94"/>
    </location>
</feature>
<dbReference type="Pfam" id="PF18759">
    <property type="entry name" value="Plavaka"/>
    <property type="match status" value="1"/>
</dbReference>
<evidence type="ECO:0000313" key="2">
    <source>
        <dbReference type="EMBL" id="TFK19535.1"/>
    </source>
</evidence>
<proteinExistence type="predicted"/>
<dbReference type="STRING" id="230819.A0A5C3KI31"/>
<sequence length="564" mass="64376">MLEADARTYIQSQDAPEDVYAQNTSTRSVTAKNIGSELPEPPSLPSHRPRRVPKQYNDFVLSSTDDPEAPSEQVQPSTSNINQPSRPRNVMTTPDSVGTFRIYPIYSMAPSQPPPPPPQDSMNPNNAPAPTVSLQSLMSTLIAPFKNITHFRMMEWYYCVRGFLFLSHFKTLVKEILQSNDLWIEDVATFNISNCIKALDSTNPCISPFSQTGICGPSTDQNDSKLCHLFPRFFFYSTDYPEKVLLATVKYLGRCGCPKCFTPKSQFQNMGTTAYDKTCSELQNDNAERQKWVEEARKLIFKNGYSPNLAHVDKLLSERSEVPVHNTFSKKLYPMGFNFYSMLVPDILHEFELGVWKAVYQKVPTYGNGTIQRFATSASAMKKLAGRDFEDLLQAMTSSSHLVQPFVNSVIWQAESTKHMNYLENIWLEYIDRCMLQQKLRVCLYQPLVTMMKNLWTKFHSLGHAAEAISLYSTLDNCNTQVGEQKHPVVKKFYVHTNKNRSFPLQVAHHFQRSQLLSTICNWITDSQETEHLLKARECSKCTGKQEANVYDWVGHIYLVVEIV</sequence>
<feature type="compositionally biased region" description="Polar residues" evidence="1">
    <location>
        <begin position="21"/>
        <end position="33"/>
    </location>
</feature>
<accession>A0A5C3KI31</accession>
<dbReference type="InterPro" id="IPR041078">
    <property type="entry name" value="Plavaka"/>
</dbReference>
<evidence type="ECO:0000256" key="1">
    <source>
        <dbReference type="SAM" id="MobiDB-lite"/>
    </source>
</evidence>